<reference evidence="7 8" key="1">
    <citation type="submission" date="2019-03" db="EMBL/GenBank/DDBJ databases">
        <title>Draft genome of Massilia hortus sp. nov., a novel bacterial species of the Oxalobacteraceae family.</title>
        <authorList>
            <person name="Peta V."/>
            <person name="Raths R."/>
            <person name="Bucking H."/>
        </authorList>
    </citation>
    <scope>NUCLEOTIDE SEQUENCE [LARGE SCALE GENOMIC DNA]</scope>
    <source>
        <strain evidence="7 8">ONC3</strain>
    </source>
</reference>
<dbReference type="GO" id="GO:0009055">
    <property type="term" value="F:electron transfer activity"/>
    <property type="evidence" value="ECO:0007669"/>
    <property type="project" value="InterPro"/>
</dbReference>
<dbReference type="EMBL" id="SPUM01000065">
    <property type="protein sequence ID" value="TFW32162.1"/>
    <property type="molecule type" value="Genomic_DNA"/>
</dbReference>
<dbReference type="GO" id="GO:0046872">
    <property type="term" value="F:metal ion binding"/>
    <property type="evidence" value="ECO:0007669"/>
    <property type="project" value="UniProtKB-KW"/>
</dbReference>
<dbReference type="Pfam" id="PF00034">
    <property type="entry name" value="Cytochrom_C"/>
    <property type="match status" value="1"/>
</dbReference>
<dbReference type="InterPro" id="IPR009056">
    <property type="entry name" value="Cyt_c-like_dom"/>
</dbReference>
<dbReference type="Gene3D" id="1.10.760.10">
    <property type="entry name" value="Cytochrome c-like domain"/>
    <property type="match status" value="1"/>
</dbReference>
<evidence type="ECO:0000313" key="7">
    <source>
        <dbReference type="EMBL" id="TFW32162.1"/>
    </source>
</evidence>
<keyword evidence="1 4" id="KW-0349">Heme</keyword>
<comment type="caution">
    <text evidence="7">The sequence shown here is derived from an EMBL/GenBank/DDBJ whole genome shotgun (WGS) entry which is preliminary data.</text>
</comment>
<dbReference type="InterPro" id="IPR036909">
    <property type="entry name" value="Cyt_c-like_dom_sf"/>
</dbReference>
<sequence length="407" mass="43205">MFKMPLCRPAMLASLVLLAACGGGGGDYHPPPPPPPIPVPDPDPDPVLVKQGLEVFRNNTFGDEAKWSDTLRLHEVLDSCVDPNTALSLGLKVDVDALPPELQQGIKNGSVDLGDPQTTVKLIKLGAVVGLVGKVEAGYGRDMVTRVGVTCALCHSTVDDSLASGIGKRLDGLPNRSLNIGAILALSSTVSAKDKKVFESWGPGRYDPRYNLDGKNGPVMIPPIYGLKGLRSITYTGDGDDVAYWNRYVAVTQMGGMGHFDDARIGVDVTNGDVDLVGPVLPALRAYQLSLVAPPPPAGSYDMGAAARGRALFIGKGQCVSCHSGPQFTDEALHSVLDVVSEASYASRSATKQYRTSSLIGVWQHAPYFHSGEAATLEDVVNTYNDRKALGLNPQEIADLAQYLKSL</sequence>
<dbReference type="InterPro" id="IPR051395">
    <property type="entry name" value="Cytochrome_c_Peroxidase/MauG"/>
</dbReference>
<organism evidence="7 8">
    <name type="scientific">Massilia horti</name>
    <dbReference type="NCBI Taxonomy" id="2562153"/>
    <lineage>
        <taxon>Bacteria</taxon>
        <taxon>Pseudomonadati</taxon>
        <taxon>Pseudomonadota</taxon>
        <taxon>Betaproteobacteria</taxon>
        <taxon>Burkholderiales</taxon>
        <taxon>Oxalobacteraceae</taxon>
        <taxon>Telluria group</taxon>
        <taxon>Massilia</taxon>
    </lineage>
</organism>
<dbReference type="AlphaFoldDB" id="A0A4Y9T4Y8"/>
<evidence type="ECO:0000256" key="1">
    <source>
        <dbReference type="ARBA" id="ARBA00022617"/>
    </source>
</evidence>
<dbReference type="RefSeq" id="WP_135189783.1">
    <property type="nucleotide sequence ID" value="NZ_SPUM01000065.1"/>
</dbReference>
<protein>
    <submittedName>
        <fullName evidence="7">C-type cytochrome</fullName>
    </submittedName>
</protein>
<evidence type="ECO:0000256" key="2">
    <source>
        <dbReference type="ARBA" id="ARBA00022723"/>
    </source>
</evidence>
<accession>A0A4Y9T4Y8</accession>
<dbReference type="Proteomes" id="UP000297258">
    <property type="component" value="Unassembled WGS sequence"/>
</dbReference>
<keyword evidence="2 4" id="KW-0479">Metal-binding</keyword>
<evidence type="ECO:0000256" key="4">
    <source>
        <dbReference type="PROSITE-ProRule" id="PRU00433"/>
    </source>
</evidence>
<evidence type="ECO:0000256" key="5">
    <source>
        <dbReference type="SAM" id="SignalP"/>
    </source>
</evidence>
<feature type="domain" description="Cytochrome c" evidence="6">
    <location>
        <begin position="304"/>
        <end position="407"/>
    </location>
</feature>
<evidence type="ECO:0000259" key="6">
    <source>
        <dbReference type="PROSITE" id="PS51007"/>
    </source>
</evidence>
<dbReference type="GO" id="GO:0004130">
    <property type="term" value="F:cytochrome-c peroxidase activity"/>
    <property type="evidence" value="ECO:0007669"/>
    <property type="project" value="TreeGrafter"/>
</dbReference>
<proteinExistence type="predicted"/>
<feature type="chain" id="PRO_5021192590" evidence="5">
    <location>
        <begin position="20"/>
        <end position="407"/>
    </location>
</feature>
<keyword evidence="3 4" id="KW-0408">Iron</keyword>
<dbReference type="PROSITE" id="PS51007">
    <property type="entry name" value="CYTC"/>
    <property type="match status" value="1"/>
</dbReference>
<dbReference type="PANTHER" id="PTHR30600">
    <property type="entry name" value="CYTOCHROME C PEROXIDASE-RELATED"/>
    <property type="match status" value="1"/>
</dbReference>
<dbReference type="OrthoDB" id="9805202at2"/>
<dbReference type="PROSITE" id="PS51257">
    <property type="entry name" value="PROKAR_LIPOPROTEIN"/>
    <property type="match status" value="1"/>
</dbReference>
<evidence type="ECO:0000256" key="3">
    <source>
        <dbReference type="ARBA" id="ARBA00023004"/>
    </source>
</evidence>
<dbReference type="GO" id="GO:0020037">
    <property type="term" value="F:heme binding"/>
    <property type="evidence" value="ECO:0007669"/>
    <property type="project" value="InterPro"/>
</dbReference>
<dbReference type="SUPFAM" id="SSF46626">
    <property type="entry name" value="Cytochrome c"/>
    <property type="match status" value="1"/>
</dbReference>
<name>A0A4Y9T4Y8_9BURK</name>
<evidence type="ECO:0000313" key="8">
    <source>
        <dbReference type="Proteomes" id="UP000297258"/>
    </source>
</evidence>
<feature type="signal peptide" evidence="5">
    <location>
        <begin position="1"/>
        <end position="19"/>
    </location>
</feature>
<keyword evidence="5" id="KW-0732">Signal</keyword>
<gene>
    <name evidence="7" type="ORF">E4O92_10810</name>
</gene>
<keyword evidence="8" id="KW-1185">Reference proteome</keyword>